<accession>A0AAU8JRJ0</accession>
<evidence type="ECO:0000256" key="10">
    <source>
        <dbReference type="ARBA" id="ARBA00030803"/>
    </source>
</evidence>
<dbReference type="InterPro" id="IPR018764">
    <property type="entry name" value="RskA_C"/>
</dbReference>
<evidence type="ECO:0000256" key="2">
    <source>
        <dbReference type="ARBA" id="ARBA00004236"/>
    </source>
</evidence>
<evidence type="ECO:0000256" key="4">
    <source>
        <dbReference type="ARBA" id="ARBA00022692"/>
    </source>
</evidence>
<evidence type="ECO:0000256" key="9">
    <source>
        <dbReference type="ARBA" id="ARBA00029829"/>
    </source>
</evidence>
<evidence type="ECO:0000259" key="12">
    <source>
        <dbReference type="Pfam" id="PF13490"/>
    </source>
</evidence>
<protein>
    <recommendedName>
        <fullName evidence="10">Regulator of SigK</fullName>
    </recommendedName>
    <alternativeName>
        <fullName evidence="9">Sigma-K anti-sigma factor RskA</fullName>
    </alternativeName>
</protein>
<dbReference type="EMBL" id="CP159872">
    <property type="protein sequence ID" value="XCM77748.1"/>
    <property type="molecule type" value="Genomic_DNA"/>
</dbReference>
<name>A0AAU8JRJ0_9ACTN</name>
<evidence type="ECO:0000256" key="1">
    <source>
        <dbReference type="ARBA" id="ARBA00004167"/>
    </source>
</evidence>
<keyword evidence="3" id="KW-1003">Cell membrane</keyword>
<keyword evidence="7" id="KW-0472">Membrane</keyword>
<keyword evidence="4" id="KW-0812">Transmembrane</keyword>
<dbReference type="PANTHER" id="PTHR37461:SF1">
    <property type="entry name" value="ANTI-SIGMA-K FACTOR RSKA"/>
    <property type="match status" value="1"/>
</dbReference>
<dbReference type="GO" id="GO:0005886">
    <property type="term" value="C:plasma membrane"/>
    <property type="evidence" value="ECO:0007669"/>
    <property type="project" value="UniProtKB-SubCell"/>
</dbReference>
<proteinExistence type="predicted"/>
<dbReference type="Pfam" id="PF10099">
    <property type="entry name" value="RskA_C"/>
    <property type="match status" value="1"/>
</dbReference>
<reference evidence="13" key="1">
    <citation type="submission" date="2024-06" db="EMBL/GenBank/DDBJ databases">
        <title>The genome sequences of Kitasatospora sp. strain HUAS MG31.</title>
        <authorList>
            <person name="Mo P."/>
        </authorList>
    </citation>
    <scope>NUCLEOTIDE SEQUENCE</scope>
    <source>
        <strain evidence="13">HUAS MG31</strain>
    </source>
</reference>
<dbReference type="GO" id="GO:0006417">
    <property type="term" value="P:regulation of translation"/>
    <property type="evidence" value="ECO:0007669"/>
    <property type="project" value="TreeGrafter"/>
</dbReference>
<gene>
    <name evidence="13" type="ORF">ABWK59_01735</name>
</gene>
<dbReference type="InterPro" id="IPR027383">
    <property type="entry name" value="Znf_put"/>
</dbReference>
<sequence>MNASPDLHALTGAYATHALPEPERAAFERHLAECPACTQEVAEFHATLARLGSAQALVPPPGLKAQVMAGIGEIRQLPPVTDPVGPAPRPARLGRRWPRLALAACLALACGLGAVAVQQHNEAARAGAEASRLRDQQASFNRLLTSPDARTSTAASGAAVGTVVWSPSRSQAAFLATGLPALPQGRTYELWFNDSGTMRPAGLLPAGDGQLLLTGRIDGAVGVGVTVEPSGGSAHPTGQPLMLLPLA</sequence>
<dbReference type="RefSeq" id="WP_354637446.1">
    <property type="nucleotide sequence ID" value="NZ_CP159872.1"/>
</dbReference>
<evidence type="ECO:0000256" key="7">
    <source>
        <dbReference type="ARBA" id="ARBA00023136"/>
    </source>
</evidence>
<evidence type="ECO:0000259" key="11">
    <source>
        <dbReference type="Pfam" id="PF10099"/>
    </source>
</evidence>
<keyword evidence="8" id="KW-0804">Transcription</keyword>
<dbReference type="InterPro" id="IPR041916">
    <property type="entry name" value="Anti_sigma_zinc_sf"/>
</dbReference>
<feature type="domain" description="Anti-sigma K factor RskA C-terminal" evidence="11">
    <location>
        <begin position="102"/>
        <end position="238"/>
    </location>
</feature>
<keyword evidence="5" id="KW-1133">Transmembrane helix</keyword>
<evidence type="ECO:0000256" key="6">
    <source>
        <dbReference type="ARBA" id="ARBA00023015"/>
    </source>
</evidence>
<evidence type="ECO:0000313" key="13">
    <source>
        <dbReference type="EMBL" id="XCM77748.1"/>
    </source>
</evidence>
<dbReference type="PANTHER" id="PTHR37461">
    <property type="entry name" value="ANTI-SIGMA-K FACTOR RSKA"/>
    <property type="match status" value="1"/>
</dbReference>
<dbReference type="Gene3D" id="1.10.10.1320">
    <property type="entry name" value="Anti-sigma factor, zinc-finger domain"/>
    <property type="match status" value="1"/>
</dbReference>
<dbReference type="GO" id="GO:0016989">
    <property type="term" value="F:sigma factor antagonist activity"/>
    <property type="evidence" value="ECO:0007669"/>
    <property type="project" value="TreeGrafter"/>
</dbReference>
<evidence type="ECO:0000256" key="5">
    <source>
        <dbReference type="ARBA" id="ARBA00022989"/>
    </source>
</evidence>
<comment type="subcellular location">
    <subcellularLocation>
        <location evidence="2">Cell membrane</location>
    </subcellularLocation>
    <subcellularLocation>
        <location evidence="1">Membrane</location>
        <topology evidence="1">Single-pass membrane protein</topology>
    </subcellularLocation>
</comment>
<keyword evidence="6" id="KW-0805">Transcription regulation</keyword>
<dbReference type="InterPro" id="IPR051474">
    <property type="entry name" value="Anti-sigma-K/W_factor"/>
</dbReference>
<evidence type="ECO:0000256" key="3">
    <source>
        <dbReference type="ARBA" id="ARBA00022475"/>
    </source>
</evidence>
<dbReference type="KEGG" id="kcm:ABWK59_01735"/>
<organism evidence="13">
    <name type="scientific">Kitasatospora camelliae</name>
    <dbReference type="NCBI Taxonomy" id="3156397"/>
    <lineage>
        <taxon>Bacteria</taxon>
        <taxon>Bacillati</taxon>
        <taxon>Actinomycetota</taxon>
        <taxon>Actinomycetes</taxon>
        <taxon>Kitasatosporales</taxon>
        <taxon>Streptomycetaceae</taxon>
        <taxon>Kitasatospora</taxon>
    </lineage>
</organism>
<dbReference type="Pfam" id="PF13490">
    <property type="entry name" value="zf-HC2"/>
    <property type="match status" value="1"/>
</dbReference>
<dbReference type="AlphaFoldDB" id="A0AAU8JRJ0"/>
<feature type="domain" description="Putative zinc-finger" evidence="12">
    <location>
        <begin position="8"/>
        <end position="37"/>
    </location>
</feature>
<evidence type="ECO:0000256" key="8">
    <source>
        <dbReference type="ARBA" id="ARBA00023163"/>
    </source>
</evidence>